<evidence type="ECO:0000256" key="8">
    <source>
        <dbReference type="PROSITE-ProRule" id="PRU00175"/>
    </source>
</evidence>
<feature type="transmembrane region" description="Helical" evidence="9">
    <location>
        <begin position="368"/>
        <end position="385"/>
    </location>
</feature>
<keyword evidence="2 9" id="KW-0812">Transmembrane</keyword>
<dbReference type="GO" id="GO:0036503">
    <property type="term" value="P:ERAD pathway"/>
    <property type="evidence" value="ECO:0007669"/>
    <property type="project" value="TreeGrafter"/>
</dbReference>
<feature type="transmembrane region" description="Helical" evidence="9">
    <location>
        <begin position="115"/>
        <end position="132"/>
    </location>
</feature>
<evidence type="ECO:0000256" key="6">
    <source>
        <dbReference type="ARBA" id="ARBA00022989"/>
    </source>
</evidence>
<evidence type="ECO:0000256" key="5">
    <source>
        <dbReference type="ARBA" id="ARBA00022833"/>
    </source>
</evidence>
<dbReference type="GO" id="GO:0043161">
    <property type="term" value="P:proteasome-mediated ubiquitin-dependent protein catabolic process"/>
    <property type="evidence" value="ECO:0007669"/>
    <property type="project" value="TreeGrafter"/>
</dbReference>
<dbReference type="GO" id="GO:0036513">
    <property type="term" value="C:Derlin-1 retrotranslocation complex"/>
    <property type="evidence" value="ECO:0007669"/>
    <property type="project" value="TreeGrafter"/>
</dbReference>
<evidence type="ECO:0000256" key="7">
    <source>
        <dbReference type="ARBA" id="ARBA00023136"/>
    </source>
</evidence>
<dbReference type="GO" id="GO:0061630">
    <property type="term" value="F:ubiquitin protein ligase activity"/>
    <property type="evidence" value="ECO:0007669"/>
    <property type="project" value="TreeGrafter"/>
</dbReference>
<dbReference type="InterPro" id="IPR025754">
    <property type="entry name" value="TRC8_N_dom"/>
</dbReference>
<dbReference type="InterPro" id="IPR013083">
    <property type="entry name" value="Znf_RING/FYVE/PHD"/>
</dbReference>
<keyword evidence="3" id="KW-0479">Metal-binding</keyword>
<feature type="transmembrane region" description="Helical" evidence="9">
    <location>
        <begin position="435"/>
        <end position="456"/>
    </location>
</feature>
<dbReference type="Proteomes" id="UP000478052">
    <property type="component" value="Unassembled WGS sequence"/>
</dbReference>
<dbReference type="SUPFAM" id="SSF57850">
    <property type="entry name" value="RING/U-box"/>
    <property type="match status" value="1"/>
</dbReference>
<feature type="transmembrane region" description="Helical" evidence="9">
    <location>
        <begin position="208"/>
        <end position="229"/>
    </location>
</feature>
<gene>
    <name evidence="11" type="ORF">FWK35_00007049</name>
</gene>
<reference evidence="11 12" key="1">
    <citation type="submission" date="2019-08" db="EMBL/GenBank/DDBJ databases">
        <title>Whole genome of Aphis craccivora.</title>
        <authorList>
            <person name="Voronova N.V."/>
            <person name="Shulinski R.S."/>
            <person name="Bandarenka Y.V."/>
            <person name="Zhorov D.G."/>
            <person name="Warner D."/>
        </authorList>
    </citation>
    <scope>NUCLEOTIDE SEQUENCE [LARGE SCALE GENOMIC DNA]</scope>
    <source>
        <strain evidence="11">180601</strain>
        <tissue evidence="11">Whole Body</tissue>
    </source>
</reference>
<dbReference type="OrthoDB" id="4348522at2759"/>
<organism evidence="11 12">
    <name type="scientific">Aphis craccivora</name>
    <name type="common">Cowpea aphid</name>
    <dbReference type="NCBI Taxonomy" id="307492"/>
    <lineage>
        <taxon>Eukaryota</taxon>
        <taxon>Metazoa</taxon>
        <taxon>Ecdysozoa</taxon>
        <taxon>Arthropoda</taxon>
        <taxon>Hexapoda</taxon>
        <taxon>Insecta</taxon>
        <taxon>Pterygota</taxon>
        <taxon>Neoptera</taxon>
        <taxon>Paraneoptera</taxon>
        <taxon>Hemiptera</taxon>
        <taxon>Sternorrhyncha</taxon>
        <taxon>Aphidomorpha</taxon>
        <taxon>Aphidoidea</taxon>
        <taxon>Aphididae</taxon>
        <taxon>Aphidini</taxon>
        <taxon>Aphis</taxon>
        <taxon>Aphis</taxon>
    </lineage>
</organism>
<dbReference type="PANTHER" id="PTHR22763">
    <property type="entry name" value="RING ZINC FINGER PROTEIN"/>
    <property type="match status" value="1"/>
</dbReference>
<evidence type="ECO:0000256" key="2">
    <source>
        <dbReference type="ARBA" id="ARBA00022692"/>
    </source>
</evidence>
<feature type="transmembrane region" description="Helical" evidence="9">
    <location>
        <begin position="86"/>
        <end position="108"/>
    </location>
</feature>
<feature type="domain" description="RING-type" evidence="10">
    <location>
        <begin position="592"/>
        <end position="630"/>
    </location>
</feature>
<evidence type="ECO:0000256" key="1">
    <source>
        <dbReference type="ARBA" id="ARBA00004141"/>
    </source>
</evidence>
<dbReference type="Pfam" id="PF13705">
    <property type="entry name" value="TRC8_N"/>
    <property type="match status" value="1"/>
</dbReference>
<sequence>MSLCNLLRVPPIFIMDELFKSSFGVPDLADIIFPADDDFVNNTFSQIEIGESGQYYKAIFLSFIKIIVSCLSKLNKFSNNNNNTKISIDSILFLTFLVFCSSSCLFVLPARYLYLVYFHVVSVCIVLLSYWSNIQTLKVLSGKYENFKIDTINEVITWDVDGILHLFTQLQIINFLYLLIRNLVLQCCLSLLFDFLQVFTTNHSINKVFSFSFVIPTLISLIPGTHGILNTVTVLSTLLPLFIMLKTLWLNVFTITNLIYNGYSHARETINNFGISTMIEAEWVRLQIPSVLRIFWALRVLEQIVYLLTDMEIKNETLFGAVKYLLIKGCDTFTAVLGMTSFVSYFCHYIGVFFQWVLLTEDVDDKSIGTISAVLFYILALQTGLTGLDPEKRFIRLYRNICLLCAALLHYIHNVVNPLLMSLSASHNPSLNRHIRALLVCGFLIVFPITMLAYLWSHHSLSTWLLAVSSFNIEIIIKVLVSLAVYSLFLIDAYRTTFWEKLDDYVYYIKSFGNTVEFCFGIFLFLNGVYIMVFVSGGAVRASMMCIHAYFNIWCDARDGWRVFIKRRTAVKKIESLPEATSRQLAELDDVCAICYQNMGSAKITKCNHYFHGVCLRKWLYVQDRCPLCHDILYKAEMSNAQKQDTNHFQDLQNVIDADNS</sequence>
<protein>
    <submittedName>
        <fullName evidence="11">Protein TRC8</fullName>
    </submittedName>
</protein>
<dbReference type="AlphaFoldDB" id="A0A6G0Z9B9"/>
<dbReference type="SMART" id="SM00184">
    <property type="entry name" value="RING"/>
    <property type="match status" value="1"/>
</dbReference>
<proteinExistence type="predicted"/>
<keyword evidence="4 8" id="KW-0863">Zinc-finger</keyword>
<dbReference type="Gene3D" id="3.30.40.10">
    <property type="entry name" value="Zinc/RING finger domain, C3HC4 (zinc finger)"/>
    <property type="match status" value="1"/>
</dbReference>
<feature type="transmembrane region" description="Helical" evidence="9">
    <location>
        <begin position="511"/>
        <end position="535"/>
    </location>
</feature>
<evidence type="ECO:0000259" key="10">
    <source>
        <dbReference type="PROSITE" id="PS50089"/>
    </source>
</evidence>
<dbReference type="InterPro" id="IPR011016">
    <property type="entry name" value="Znf_RING-CH"/>
</dbReference>
<keyword evidence="6 9" id="KW-1133">Transmembrane helix</keyword>
<dbReference type="PROSITE" id="PS50089">
    <property type="entry name" value="ZF_RING_2"/>
    <property type="match status" value="1"/>
</dbReference>
<dbReference type="SMART" id="SM00744">
    <property type="entry name" value="RINGv"/>
    <property type="match status" value="1"/>
</dbReference>
<evidence type="ECO:0000256" key="9">
    <source>
        <dbReference type="SAM" id="Phobius"/>
    </source>
</evidence>
<dbReference type="PANTHER" id="PTHR22763:SF163">
    <property type="entry name" value="E3 UBIQUITIN-PROTEIN LIGASE RNF139"/>
    <property type="match status" value="1"/>
</dbReference>
<comment type="subcellular location">
    <subcellularLocation>
        <location evidence="1">Membrane</location>
        <topology evidence="1">Multi-pass membrane protein</topology>
    </subcellularLocation>
</comment>
<feature type="transmembrane region" description="Helical" evidence="9">
    <location>
        <begin position="333"/>
        <end position="356"/>
    </location>
</feature>
<feature type="transmembrane region" description="Helical" evidence="9">
    <location>
        <begin position="241"/>
        <end position="260"/>
    </location>
</feature>
<feature type="transmembrane region" description="Helical" evidence="9">
    <location>
        <begin position="397"/>
        <end position="415"/>
    </location>
</feature>
<dbReference type="InterPro" id="IPR001841">
    <property type="entry name" value="Znf_RING"/>
</dbReference>
<evidence type="ECO:0000256" key="4">
    <source>
        <dbReference type="ARBA" id="ARBA00022771"/>
    </source>
</evidence>
<dbReference type="EMBL" id="VUJU01001025">
    <property type="protein sequence ID" value="KAF0767181.1"/>
    <property type="molecule type" value="Genomic_DNA"/>
</dbReference>
<comment type="caution">
    <text evidence="11">The sequence shown here is derived from an EMBL/GenBank/DDBJ whole genome shotgun (WGS) entry which is preliminary data.</text>
</comment>
<evidence type="ECO:0000313" key="11">
    <source>
        <dbReference type="EMBL" id="KAF0767181.1"/>
    </source>
</evidence>
<dbReference type="GO" id="GO:0008270">
    <property type="term" value="F:zinc ion binding"/>
    <property type="evidence" value="ECO:0007669"/>
    <property type="project" value="UniProtKB-KW"/>
</dbReference>
<name>A0A6G0Z9B9_APHCR</name>
<accession>A0A6G0Z9B9</accession>
<keyword evidence="7 9" id="KW-0472">Membrane</keyword>
<keyword evidence="12" id="KW-1185">Reference proteome</keyword>
<evidence type="ECO:0000313" key="12">
    <source>
        <dbReference type="Proteomes" id="UP000478052"/>
    </source>
</evidence>
<keyword evidence="5" id="KW-0862">Zinc</keyword>
<dbReference type="InterPro" id="IPR050731">
    <property type="entry name" value="HRD1_E3_ubiq-ligases"/>
</dbReference>
<dbReference type="CDD" id="cd16476">
    <property type="entry name" value="RING-H2_RNF139-like"/>
    <property type="match status" value="1"/>
</dbReference>
<feature type="transmembrane region" description="Helical" evidence="9">
    <location>
        <begin position="463"/>
        <end position="491"/>
    </location>
</feature>
<dbReference type="Pfam" id="PF13639">
    <property type="entry name" value="zf-RING_2"/>
    <property type="match status" value="1"/>
</dbReference>
<evidence type="ECO:0000256" key="3">
    <source>
        <dbReference type="ARBA" id="ARBA00022723"/>
    </source>
</evidence>